<dbReference type="GO" id="GO:0031902">
    <property type="term" value="C:late endosome membrane"/>
    <property type="evidence" value="ECO:0007669"/>
    <property type="project" value="TreeGrafter"/>
</dbReference>
<evidence type="ECO:0000256" key="4">
    <source>
        <dbReference type="ARBA" id="ARBA00022927"/>
    </source>
</evidence>
<dbReference type="Gene3D" id="1.20.5.110">
    <property type="match status" value="1"/>
</dbReference>
<comment type="caution">
    <text evidence="10">The sequence shown here is derived from an EMBL/GenBank/DDBJ whole genome shotgun (WGS) entry which is preliminary data.</text>
</comment>
<evidence type="ECO:0000313" key="10">
    <source>
        <dbReference type="EMBL" id="CAG9326875.1"/>
    </source>
</evidence>
<keyword evidence="5 8" id="KW-1133">Transmembrane helix</keyword>
<dbReference type="GO" id="GO:0015031">
    <property type="term" value="P:protein transport"/>
    <property type="evidence" value="ECO:0007669"/>
    <property type="project" value="UniProtKB-KW"/>
</dbReference>
<proteinExistence type="predicted"/>
<organism evidence="10 11">
    <name type="scientific">Blepharisma stoltei</name>
    <dbReference type="NCBI Taxonomy" id="1481888"/>
    <lineage>
        <taxon>Eukaryota</taxon>
        <taxon>Sar</taxon>
        <taxon>Alveolata</taxon>
        <taxon>Ciliophora</taxon>
        <taxon>Postciliodesmatophora</taxon>
        <taxon>Heterotrichea</taxon>
        <taxon>Heterotrichida</taxon>
        <taxon>Blepharismidae</taxon>
        <taxon>Blepharisma</taxon>
    </lineage>
</organism>
<dbReference type="AlphaFoldDB" id="A0AAU9JKU2"/>
<keyword evidence="3 8" id="KW-0812">Transmembrane</keyword>
<dbReference type="GO" id="GO:0005484">
    <property type="term" value="F:SNAP receptor activity"/>
    <property type="evidence" value="ECO:0007669"/>
    <property type="project" value="TreeGrafter"/>
</dbReference>
<protein>
    <recommendedName>
        <fullName evidence="9">t-SNARE coiled-coil homology domain-containing protein</fullName>
    </recommendedName>
</protein>
<dbReference type="PROSITE" id="PS50192">
    <property type="entry name" value="T_SNARE"/>
    <property type="match status" value="1"/>
</dbReference>
<dbReference type="GO" id="GO:0012507">
    <property type="term" value="C:ER to Golgi transport vesicle membrane"/>
    <property type="evidence" value="ECO:0007669"/>
    <property type="project" value="TreeGrafter"/>
</dbReference>
<keyword evidence="6 8" id="KW-0472">Membrane</keyword>
<reference evidence="10" key="1">
    <citation type="submission" date="2021-09" db="EMBL/GenBank/DDBJ databases">
        <authorList>
            <consortium name="AG Swart"/>
            <person name="Singh M."/>
            <person name="Singh A."/>
            <person name="Seah K."/>
            <person name="Emmerich C."/>
        </authorList>
    </citation>
    <scope>NUCLEOTIDE SEQUENCE</scope>
    <source>
        <strain evidence="10">ATCC30299</strain>
    </source>
</reference>
<evidence type="ECO:0000256" key="1">
    <source>
        <dbReference type="ARBA" id="ARBA00004211"/>
    </source>
</evidence>
<evidence type="ECO:0000256" key="7">
    <source>
        <dbReference type="SAM" id="Coils"/>
    </source>
</evidence>
<dbReference type="EMBL" id="CAJZBQ010000041">
    <property type="protein sequence ID" value="CAG9326875.1"/>
    <property type="molecule type" value="Genomic_DNA"/>
</dbReference>
<dbReference type="GO" id="GO:0005794">
    <property type="term" value="C:Golgi apparatus"/>
    <property type="evidence" value="ECO:0007669"/>
    <property type="project" value="TreeGrafter"/>
</dbReference>
<evidence type="ECO:0000256" key="3">
    <source>
        <dbReference type="ARBA" id="ARBA00022692"/>
    </source>
</evidence>
<feature type="coiled-coil region" evidence="7">
    <location>
        <begin position="66"/>
        <end position="119"/>
    </location>
</feature>
<feature type="domain" description="T-SNARE coiled-coil homology" evidence="9">
    <location>
        <begin position="126"/>
        <end position="188"/>
    </location>
</feature>
<dbReference type="Proteomes" id="UP001162131">
    <property type="component" value="Unassembled WGS sequence"/>
</dbReference>
<comment type="subcellular location">
    <subcellularLocation>
        <location evidence="1">Membrane</location>
        <topology evidence="1">Single-pass type IV membrane protein</topology>
    </subcellularLocation>
</comment>
<name>A0AAU9JKU2_9CILI</name>
<evidence type="ECO:0000256" key="6">
    <source>
        <dbReference type="ARBA" id="ARBA00023136"/>
    </source>
</evidence>
<dbReference type="GO" id="GO:0005789">
    <property type="term" value="C:endoplasmic reticulum membrane"/>
    <property type="evidence" value="ECO:0007669"/>
    <property type="project" value="TreeGrafter"/>
</dbReference>
<keyword evidence="4" id="KW-0653">Protein transport</keyword>
<evidence type="ECO:0000313" key="11">
    <source>
        <dbReference type="Proteomes" id="UP001162131"/>
    </source>
</evidence>
<dbReference type="SUPFAM" id="SSF58038">
    <property type="entry name" value="SNARE fusion complex"/>
    <property type="match status" value="1"/>
</dbReference>
<evidence type="ECO:0000256" key="2">
    <source>
        <dbReference type="ARBA" id="ARBA00022448"/>
    </source>
</evidence>
<evidence type="ECO:0000259" key="9">
    <source>
        <dbReference type="PROSITE" id="PS50192"/>
    </source>
</evidence>
<dbReference type="GO" id="GO:0000149">
    <property type="term" value="F:SNARE binding"/>
    <property type="evidence" value="ECO:0007669"/>
    <property type="project" value="TreeGrafter"/>
</dbReference>
<evidence type="ECO:0000256" key="5">
    <source>
        <dbReference type="ARBA" id="ARBA00022989"/>
    </source>
</evidence>
<keyword evidence="11" id="KW-1185">Reference proteome</keyword>
<dbReference type="PANTHER" id="PTHR21230">
    <property type="entry name" value="VESICLE TRANSPORT V-SNARE PROTEIN VTI1-RELATED"/>
    <property type="match status" value="1"/>
</dbReference>
<dbReference type="GO" id="GO:0006906">
    <property type="term" value="P:vesicle fusion"/>
    <property type="evidence" value="ECO:0007669"/>
    <property type="project" value="TreeGrafter"/>
</dbReference>
<dbReference type="PANTHER" id="PTHR21230:SF79">
    <property type="entry name" value="T-SNARE COILED-COIL HOMOLOGY DOMAIN-CONTAINING PROTEIN"/>
    <property type="match status" value="1"/>
</dbReference>
<keyword evidence="2" id="KW-0813">Transport</keyword>
<sequence>MEDFHDWSDSAYRSLSRLEVIIKNSEKNSKESSQEFFAECEKEIRKIELNLEYCEQSIHEINSPNKEVCKIKYNELSDKLNRCKAELEFKNQNKRNLFGNRLEENKENEKQDLSNVSAQELITKGYRLYQEAEERMLGIYGKTEEIKSVASAIEAGLYEQEQKIDKIGDEVNDLRGVLRRTDKIMNQIYRRYLTDKCILCLIITILIVLVTIIIYGIANGKSLGFPNDTMK</sequence>
<dbReference type="InterPro" id="IPR000727">
    <property type="entry name" value="T_SNARE_dom"/>
</dbReference>
<accession>A0AAU9JKU2</accession>
<evidence type="ECO:0000256" key="8">
    <source>
        <dbReference type="SAM" id="Phobius"/>
    </source>
</evidence>
<gene>
    <name evidence="10" type="ORF">BSTOLATCC_MIC42135</name>
</gene>
<feature type="transmembrane region" description="Helical" evidence="8">
    <location>
        <begin position="197"/>
        <end position="218"/>
    </location>
</feature>
<dbReference type="GO" id="GO:0031201">
    <property type="term" value="C:SNARE complex"/>
    <property type="evidence" value="ECO:0007669"/>
    <property type="project" value="TreeGrafter"/>
</dbReference>
<keyword evidence="7" id="KW-0175">Coiled coil</keyword>